<evidence type="ECO:0000313" key="4">
    <source>
        <dbReference type="EMBL" id="MEQ2159498.1"/>
    </source>
</evidence>
<organism evidence="4 5">
    <name type="scientific">Goodea atripinnis</name>
    <dbReference type="NCBI Taxonomy" id="208336"/>
    <lineage>
        <taxon>Eukaryota</taxon>
        <taxon>Metazoa</taxon>
        <taxon>Chordata</taxon>
        <taxon>Craniata</taxon>
        <taxon>Vertebrata</taxon>
        <taxon>Euteleostomi</taxon>
        <taxon>Actinopterygii</taxon>
        <taxon>Neopterygii</taxon>
        <taxon>Teleostei</taxon>
        <taxon>Neoteleostei</taxon>
        <taxon>Acanthomorphata</taxon>
        <taxon>Ovalentaria</taxon>
        <taxon>Atherinomorphae</taxon>
        <taxon>Cyprinodontiformes</taxon>
        <taxon>Goodeidae</taxon>
        <taxon>Goodea</taxon>
    </lineage>
</organism>
<dbReference type="InterPro" id="IPR039008">
    <property type="entry name" value="IF_rod_dom"/>
</dbReference>
<keyword evidence="2" id="KW-0175">Coiled coil</keyword>
<evidence type="ECO:0000256" key="1">
    <source>
        <dbReference type="ARBA" id="ARBA00022754"/>
    </source>
</evidence>
<dbReference type="InterPro" id="IPR002957">
    <property type="entry name" value="Keratin_I"/>
</dbReference>
<evidence type="ECO:0000259" key="3">
    <source>
        <dbReference type="PROSITE" id="PS51842"/>
    </source>
</evidence>
<evidence type="ECO:0000256" key="2">
    <source>
        <dbReference type="ARBA" id="ARBA00023054"/>
    </source>
</evidence>
<accession>A0ABV0MK61</accession>
<dbReference type="PANTHER" id="PTHR23239">
    <property type="entry name" value="INTERMEDIATE FILAMENT"/>
    <property type="match status" value="1"/>
</dbReference>
<comment type="caution">
    <text evidence="4">The sequence shown here is derived from an EMBL/GenBank/DDBJ whole genome shotgun (WGS) entry which is preliminary data.</text>
</comment>
<proteinExistence type="predicted"/>
<feature type="domain" description="IF rod" evidence="3">
    <location>
        <begin position="33"/>
        <end position="134"/>
    </location>
</feature>
<evidence type="ECO:0000313" key="5">
    <source>
        <dbReference type="Proteomes" id="UP001476798"/>
    </source>
</evidence>
<protein>
    <recommendedName>
        <fullName evidence="3">IF rod domain-containing protein</fullName>
    </recommendedName>
</protein>
<dbReference type="Pfam" id="PF00038">
    <property type="entry name" value="Filament"/>
    <property type="match status" value="1"/>
</dbReference>
<dbReference type="SUPFAM" id="SSF64593">
    <property type="entry name" value="Intermediate filament protein, coiled coil region"/>
    <property type="match status" value="1"/>
</dbReference>
<gene>
    <name evidence="4" type="ORF">GOODEAATRI_023556</name>
</gene>
<keyword evidence="1" id="KW-0403">Intermediate filament</keyword>
<reference evidence="4 5" key="1">
    <citation type="submission" date="2021-06" db="EMBL/GenBank/DDBJ databases">
        <authorList>
            <person name="Palmer J.M."/>
        </authorList>
    </citation>
    <scope>NUCLEOTIDE SEQUENCE [LARGE SCALE GENOMIC DNA]</scope>
    <source>
        <strain evidence="4 5">GA_2019</strain>
        <tissue evidence="4">Muscle</tissue>
    </source>
</reference>
<dbReference type="PROSITE" id="PS51842">
    <property type="entry name" value="IF_ROD_2"/>
    <property type="match status" value="1"/>
</dbReference>
<keyword evidence="5" id="KW-1185">Reference proteome</keyword>
<dbReference type="PANTHER" id="PTHR23239:SF367">
    <property type="entry name" value="KERATIN 15-RELATED"/>
    <property type="match status" value="1"/>
</dbReference>
<dbReference type="Proteomes" id="UP001476798">
    <property type="component" value="Unassembled WGS sequence"/>
</dbReference>
<sequence length="134" mass="14737">MTPLRRQILNRWGNHSGFGGGFGGNDESVIGNEKFTMQNLNDRLATYLSKVGALEKANAALEVKIREFVESKAGPTSRDYSAFYVTIAELQGKGSQRLVQSSQDALIAKGSVMLNIDNARLAQDDFRMKSVTHL</sequence>
<dbReference type="EMBL" id="JAHRIO010002544">
    <property type="protein sequence ID" value="MEQ2159498.1"/>
    <property type="molecule type" value="Genomic_DNA"/>
</dbReference>
<name>A0ABV0MK61_9TELE</name>